<keyword evidence="3" id="KW-0731">Sigma factor</keyword>
<protein>
    <submittedName>
        <fullName evidence="8">Sigma-70 family RNA polymerase sigma factor</fullName>
    </submittedName>
</protein>
<evidence type="ECO:0000313" key="9">
    <source>
        <dbReference type="Proteomes" id="UP000601768"/>
    </source>
</evidence>
<dbReference type="Pfam" id="PF04542">
    <property type="entry name" value="Sigma70_r2"/>
    <property type="match status" value="1"/>
</dbReference>
<gene>
    <name evidence="8" type="ORF">H8B19_09985</name>
</gene>
<evidence type="ECO:0000259" key="6">
    <source>
        <dbReference type="Pfam" id="PF04542"/>
    </source>
</evidence>
<dbReference type="InterPro" id="IPR013324">
    <property type="entry name" value="RNA_pol_sigma_r3/r4-like"/>
</dbReference>
<dbReference type="Gene3D" id="1.10.1740.10">
    <property type="match status" value="1"/>
</dbReference>
<feature type="transmembrane region" description="Helical" evidence="5">
    <location>
        <begin position="269"/>
        <end position="288"/>
    </location>
</feature>
<name>A0A8J6IRL5_9ALTE</name>
<dbReference type="GO" id="GO:0016987">
    <property type="term" value="F:sigma factor activity"/>
    <property type="evidence" value="ECO:0007669"/>
    <property type="project" value="UniProtKB-KW"/>
</dbReference>
<feature type="domain" description="RNA polymerase sigma factor 70 region 4 type 2" evidence="7">
    <location>
        <begin position="126"/>
        <end position="177"/>
    </location>
</feature>
<feature type="transmembrane region" description="Helical" evidence="5">
    <location>
        <begin position="332"/>
        <end position="359"/>
    </location>
</feature>
<dbReference type="InterPro" id="IPR013325">
    <property type="entry name" value="RNA_pol_sigma_r2"/>
</dbReference>
<evidence type="ECO:0000256" key="5">
    <source>
        <dbReference type="SAM" id="Phobius"/>
    </source>
</evidence>
<proteinExistence type="inferred from homology"/>
<keyword evidence="2" id="KW-0805">Transcription regulation</keyword>
<keyword evidence="5" id="KW-1133">Transmembrane helix</keyword>
<organism evidence="8 9">
    <name type="scientific">Neptunicella marina</name>
    <dbReference type="NCBI Taxonomy" id="2125989"/>
    <lineage>
        <taxon>Bacteria</taxon>
        <taxon>Pseudomonadati</taxon>
        <taxon>Pseudomonadota</taxon>
        <taxon>Gammaproteobacteria</taxon>
        <taxon>Alteromonadales</taxon>
        <taxon>Alteromonadaceae</taxon>
        <taxon>Neptunicella</taxon>
    </lineage>
</organism>
<evidence type="ECO:0000313" key="8">
    <source>
        <dbReference type="EMBL" id="MBC3766210.1"/>
    </source>
</evidence>
<sequence length="367" mass="39850">MSVLIVEQDVVAAMNGDSSAFTRLIQASKNTISSIALAVVKDLDASEEVAQQVYIQCWQKLNTLNNPASFLPWIRQATRYAAFNYLRDNKVADRVGGDDADSLFARFCNESDDGETSLSRSQQAAILARIVDDLPEETREIVLLYYREEQSSAQVARLLSITDAAVRQQLSRARQALRTNLLDKYGNMILSTAPTLAIGSALLASTTISTPAQAATGAVAKGGFLGVVKWLLSGAMFAAFVGAIAVYFSAEIPIRRMQSSERKAELRKLRGRSVVAILITGGLLAAAYELTTGWIAPIVAYEILMAIVFVQTRKMQDIIAIEQCEKQVQGKLIFGLCAGRIGLYAGILFGNVALLYGLYASGRAFWG</sequence>
<dbReference type="InterPro" id="IPR007627">
    <property type="entry name" value="RNA_pol_sigma70_r2"/>
</dbReference>
<dbReference type="InterPro" id="IPR036388">
    <property type="entry name" value="WH-like_DNA-bd_sf"/>
</dbReference>
<dbReference type="GO" id="GO:0003677">
    <property type="term" value="F:DNA binding"/>
    <property type="evidence" value="ECO:0007669"/>
    <property type="project" value="InterPro"/>
</dbReference>
<comment type="similarity">
    <text evidence="1">Belongs to the sigma-70 factor family. ECF subfamily.</text>
</comment>
<reference evidence="8" key="2">
    <citation type="submission" date="2020-08" db="EMBL/GenBank/DDBJ databases">
        <authorList>
            <person name="Lai Q."/>
        </authorList>
    </citation>
    <scope>NUCLEOTIDE SEQUENCE</scope>
    <source>
        <strain evidence="8">S27-2</strain>
    </source>
</reference>
<dbReference type="CDD" id="cd06171">
    <property type="entry name" value="Sigma70_r4"/>
    <property type="match status" value="1"/>
</dbReference>
<dbReference type="PANTHER" id="PTHR43133:SF25">
    <property type="entry name" value="RNA POLYMERASE SIGMA FACTOR RFAY-RELATED"/>
    <property type="match status" value="1"/>
</dbReference>
<evidence type="ECO:0000256" key="1">
    <source>
        <dbReference type="ARBA" id="ARBA00010641"/>
    </source>
</evidence>
<dbReference type="InterPro" id="IPR014284">
    <property type="entry name" value="RNA_pol_sigma-70_dom"/>
</dbReference>
<dbReference type="InterPro" id="IPR013249">
    <property type="entry name" value="RNA_pol_sigma70_r4_t2"/>
</dbReference>
<dbReference type="SUPFAM" id="SSF88946">
    <property type="entry name" value="Sigma2 domain of RNA polymerase sigma factors"/>
    <property type="match status" value="1"/>
</dbReference>
<dbReference type="GO" id="GO:0006352">
    <property type="term" value="P:DNA-templated transcription initiation"/>
    <property type="evidence" value="ECO:0007669"/>
    <property type="project" value="InterPro"/>
</dbReference>
<feature type="transmembrane region" description="Helical" evidence="5">
    <location>
        <begin position="228"/>
        <end position="248"/>
    </location>
</feature>
<dbReference type="Proteomes" id="UP000601768">
    <property type="component" value="Unassembled WGS sequence"/>
</dbReference>
<reference evidence="8" key="1">
    <citation type="journal article" date="2018" name="Int. J. Syst. Evol. Microbiol.">
        <title>Neptunicella marina gen. nov., sp. nov., isolated from surface seawater.</title>
        <authorList>
            <person name="Liu X."/>
            <person name="Lai Q."/>
            <person name="Du Y."/>
            <person name="Zhang X."/>
            <person name="Liu Z."/>
            <person name="Sun F."/>
            <person name="Shao Z."/>
        </authorList>
    </citation>
    <scope>NUCLEOTIDE SEQUENCE</scope>
    <source>
        <strain evidence="8">S27-2</strain>
    </source>
</reference>
<dbReference type="AlphaFoldDB" id="A0A8J6IRL5"/>
<comment type="caution">
    <text evidence="8">The sequence shown here is derived from an EMBL/GenBank/DDBJ whole genome shotgun (WGS) entry which is preliminary data.</text>
</comment>
<keyword evidence="5" id="KW-0812">Transmembrane</keyword>
<accession>A0A8J6IRL5</accession>
<keyword evidence="5" id="KW-0472">Membrane</keyword>
<dbReference type="PANTHER" id="PTHR43133">
    <property type="entry name" value="RNA POLYMERASE ECF-TYPE SIGMA FACTO"/>
    <property type="match status" value="1"/>
</dbReference>
<dbReference type="Pfam" id="PF08281">
    <property type="entry name" value="Sigma70_r4_2"/>
    <property type="match status" value="1"/>
</dbReference>
<evidence type="ECO:0000256" key="3">
    <source>
        <dbReference type="ARBA" id="ARBA00023082"/>
    </source>
</evidence>
<evidence type="ECO:0000259" key="7">
    <source>
        <dbReference type="Pfam" id="PF08281"/>
    </source>
</evidence>
<keyword evidence="4" id="KW-0804">Transcription</keyword>
<dbReference type="EMBL" id="JACNEP010000007">
    <property type="protein sequence ID" value="MBC3766210.1"/>
    <property type="molecule type" value="Genomic_DNA"/>
</dbReference>
<evidence type="ECO:0000256" key="4">
    <source>
        <dbReference type="ARBA" id="ARBA00023163"/>
    </source>
</evidence>
<dbReference type="RefSeq" id="WP_186506702.1">
    <property type="nucleotide sequence ID" value="NZ_JACNEP010000007.1"/>
</dbReference>
<dbReference type="InterPro" id="IPR039425">
    <property type="entry name" value="RNA_pol_sigma-70-like"/>
</dbReference>
<feature type="domain" description="RNA polymerase sigma-70 region 2" evidence="6">
    <location>
        <begin position="24"/>
        <end position="90"/>
    </location>
</feature>
<feature type="transmembrane region" description="Helical" evidence="5">
    <location>
        <begin position="188"/>
        <end position="208"/>
    </location>
</feature>
<dbReference type="Gene3D" id="1.10.10.10">
    <property type="entry name" value="Winged helix-like DNA-binding domain superfamily/Winged helix DNA-binding domain"/>
    <property type="match status" value="1"/>
</dbReference>
<feature type="transmembrane region" description="Helical" evidence="5">
    <location>
        <begin position="294"/>
        <end position="311"/>
    </location>
</feature>
<keyword evidence="9" id="KW-1185">Reference proteome</keyword>
<dbReference type="SUPFAM" id="SSF88659">
    <property type="entry name" value="Sigma3 and sigma4 domains of RNA polymerase sigma factors"/>
    <property type="match status" value="1"/>
</dbReference>
<dbReference type="NCBIfam" id="TIGR02937">
    <property type="entry name" value="sigma70-ECF"/>
    <property type="match status" value="1"/>
</dbReference>
<evidence type="ECO:0000256" key="2">
    <source>
        <dbReference type="ARBA" id="ARBA00023015"/>
    </source>
</evidence>